<keyword evidence="11" id="KW-0675">Receptor</keyword>
<evidence type="ECO:0000256" key="1">
    <source>
        <dbReference type="ARBA" id="ARBA00004571"/>
    </source>
</evidence>
<dbReference type="PANTHER" id="PTHR30069">
    <property type="entry name" value="TONB-DEPENDENT OUTER MEMBRANE RECEPTOR"/>
    <property type="match status" value="1"/>
</dbReference>
<keyword evidence="3 7" id="KW-1134">Transmembrane beta strand</keyword>
<comment type="caution">
    <text evidence="11">The sequence shown here is derived from an EMBL/GenBank/DDBJ whole genome shotgun (WGS) entry which is preliminary data.</text>
</comment>
<feature type="domain" description="TonB-dependent transporter Oar-like beta-barrel" evidence="10">
    <location>
        <begin position="599"/>
        <end position="863"/>
    </location>
</feature>
<keyword evidence="4 7" id="KW-0812">Transmembrane</keyword>
<feature type="signal peptide" evidence="8">
    <location>
        <begin position="1"/>
        <end position="30"/>
    </location>
</feature>
<dbReference type="Proteomes" id="UP001620262">
    <property type="component" value="Unassembled WGS sequence"/>
</dbReference>
<gene>
    <name evidence="11" type="ORF">ACI2JU_05210</name>
</gene>
<dbReference type="InterPro" id="IPR057601">
    <property type="entry name" value="Oar-like_b-barrel"/>
</dbReference>
<evidence type="ECO:0000256" key="7">
    <source>
        <dbReference type="PROSITE-ProRule" id="PRU01360"/>
    </source>
</evidence>
<dbReference type="InterPro" id="IPR037066">
    <property type="entry name" value="Plug_dom_sf"/>
</dbReference>
<proteinExistence type="inferred from homology"/>
<protein>
    <submittedName>
        <fullName evidence="11">TonB-dependent receptor domain-containing protein</fullName>
    </submittedName>
</protein>
<dbReference type="InterPro" id="IPR036942">
    <property type="entry name" value="Beta-barrel_TonB_sf"/>
</dbReference>
<evidence type="ECO:0000256" key="4">
    <source>
        <dbReference type="ARBA" id="ARBA00022692"/>
    </source>
</evidence>
<dbReference type="SUPFAM" id="SSF49478">
    <property type="entry name" value="Cna protein B-type domain"/>
    <property type="match status" value="1"/>
</dbReference>
<keyword evidence="5 7" id="KW-0472">Membrane</keyword>
<name>A0ABW8KVN7_9GAMM</name>
<dbReference type="InterPro" id="IPR012910">
    <property type="entry name" value="Plug_dom"/>
</dbReference>
<evidence type="ECO:0000313" key="12">
    <source>
        <dbReference type="Proteomes" id="UP001620262"/>
    </source>
</evidence>
<keyword evidence="8" id="KW-0732">Signal</keyword>
<comment type="similarity">
    <text evidence="7">Belongs to the TonB-dependent receptor family.</text>
</comment>
<keyword evidence="12" id="KW-1185">Reference proteome</keyword>
<dbReference type="Gene3D" id="2.170.130.10">
    <property type="entry name" value="TonB-dependent receptor, plug domain"/>
    <property type="match status" value="1"/>
</dbReference>
<evidence type="ECO:0000259" key="10">
    <source>
        <dbReference type="Pfam" id="PF25183"/>
    </source>
</evidence>
<accession>A0ABW8KVN7</accession>
<dbReference type="Pfam" id="PF07715">
    <property type="entry name" value="Plug"/>
    <property type="match status" value="1"/>
</dbReference>
<evidence type="ECO:0000256" key="8">
    <source>
        <dbReference type="SAM" id="SignalP"/>
    </source>
</evidence>
<evidence type="ECO:0000256" key="2">
    <source>
        <dbReference type="ARBA" id="ARBA00022448"/>
    </source>
</evidence>
<dbReference type="Gene3D" id="2.60.40.1120">
    <property type="entry name" value="Carboxypeptidase-like, regulatory domain"/>
    <property type="match status" value="1"/>
</dbReference>
<dbReference type="Pfam" id="PF25183">
    <property type="entry name" value="OMP_b-brl_4"/>
    <property type="match status" value="2"/>
</dbReference>
<dbReference type="PROSITE" id="PS52016">
    <property type="entry name" value="TONB_DEPENDENT_REC_3"/>
    <property type="match status" value="1"/>
</dbReference>
<feature type="chain" id="PRO_5047228562" evidence="8">
    <location>
        <begin position="31"/>
        <end position="994"/>
    </location>
</feature>
<dbReference type="Pfam" id="PF13620">
    <property type="entry name" value="CarboxypepD_reg"/>
    <property type="match status" value="1"/>
</dbReference>
<dbReference type="SUPFAM" id="SSF56935">
    <property type="entry name" value="Porins"/>
    <property type="match status" value="1"/>
</dbReference>
<reference evidence="11 12" key="1">
    <citation type="submission" date="2024-11" db="EMBL/GenBank/DDBJ databases">
        <title>The Natural Products Discovery Center: Release of the First 8490 Sequenced Strains for Exploring Actinobacteria Biosynthetic Diversity.</title>
        <authorList>
            <person name="Kalkreuter E."/>
            <person name="Kautsar S.A."/>
            <person name="Yang D."/>
            <person name="Bader C.D."/>
            <person name="Teijaro C.N."/>
            <person name="Fluegel L."/>
            <person name="Davis C.M."/>
            <person name="Simpson J.R."/>
            <person name="Lauterbach L."/>
            <person name="Steele A.D."/>
            <person name="Gui C."/>
            <person name="Meng S."/>
            <person name="Li G."/>
            <person name="Viehrig K."/>
            <person name="Ye F."/>
            <person name="Su P."/>
            <person name="Kiefer A.F."/>
            <person name="Nichols A."/>
            <person name="Cepeda A.J."/>
            <person name="Yan W."/>
            <person name="Fan B."/>
            <person name="Jiang Y."/>
            <person name="Adhikari A."/>
            <person name="Zheng C.-J."/>
            <person name="Schuster L."/>
            <person name="Cowan T.M."/>
            <person name="Smanski M.J."/>
            <person name="Chevrette M.G."/>
            <person name="De Carvalho L.P.S."/>
            <person name="Shen B."/>
        </authorList>
    </citation>
    <scope>NUCLEOTIDE SEQUENCE [LARGE SCALE GENOMIC DNA]</scope>
    <source>
        <strain evidence="11 12">NPDC078403</strain>
    </source>
</reference>
<evidence type="ECO:0000256" key="5">
    <source>
        <dbReference type="ARBA" id="ARBA00023136"/>
    </source>
</evidence>
<evidence type="ECO:0000313" key="11">
    <source>
        <dbReference type="EMBL" id="MFK3863273.1"/>
    </source>
</evidence>
<feature type="domain" description="TonB-dependent receptor plug" evidence="9">
    <location>
        <begin position="145"/>
        <end position="243"/>
    </location>
</feature>
<keyword evidence="6 7" id="KW-0998">Cell outer membrane</keyword>
<comment type="subcellular location">
    <subcellularLocation>
        <location evidence="1 7">Cell outer membrane</location>
        <topology evidence="1 7">Multi-pass membrane protein</topology>
    </subcellularLocation>
</comment>
<dbReference type="RefSeq" id="WP_182719664.1">
    <property type="nucleotide sequence ID" value="NZ_JBJDOT010000005.1"/>
</dbReference>
<sequence length="994" mass="109248">MIQVNKLFKKAAVCAAICSSLTFYSATALAGNVDGAIKGVVTQQSSSAPIAGATVTISNKENGYVKQLIVDSKGQFNLGSIPIGNYDIKIEKDGYQTSVLNDVNIAIGKSSSLEINMVAGDFEVISVTGSRIARVDVTNSEASFNISADELSRLPVAQDITSVAMLSPGVNLGDARFSDAKGSSLGSFGGASQAENVYYVNGLNMTNFRNGVGGSTIPFLAYDSFQIKTGGYSAEFGRSTGGVVSSVTKSGSNEFHFGLQHTQNLDSLYGKRPNSYYLADDCSYKAENGDVVEDCANRIGDIITDNSGDSRESRKTDLFASGALIEDTLFFYGLYEFRETNYDDIQTRGTTLLNRNDDDPYYLARLDWNINEDHTLMGWIFKDETTENSTTYDRDENGVLDTENTSSSSSLTGGTSWSIRYNGNITDYFSVSAMAGKVEFNDTTRSDGADCPAIIDAQNGQNLGCWDPSAFQISTNSDERKQYRIDFEWLVADDHQLRFGYDAEKNTSTSEVELSGGIYYRYIGYDAGAILPNGYEIQDSGRYVRVRNYNVGGEFDINNEAFYIEDTWNITDRLTATIGFRWDSFENLNASGDTFVKIDNQFAPRLGLAYDLFGDGEHKVFANAGRYFLPVASNTNVRLAGAELYTHDYYTIQSEGTDGVPVLGDKLGDTDVIGDGTTPSPVSVRDSGLAPMYQDELILGYQGMINDDWSFGVKYTRREVQSIIDDGSMIEAFKSIGLEGAAANHFLLFNPGESVSFQYDYNGDGTLEDYNFSAEQLGYPDAKRSYNSVDLMLERAWDGVWMFNATYTWAQSYGNAEGYVKSDNGQDDAGLTTDWDYPYLMDGANGYLPNDRRHALKLFGSYSVTDNLLVGVNANITSGRPRNALGAGYAPDQSQYQYGDTYYVGDTKFSRGSFGRTPWTSTINANVKYDLSSFAAFDSAYVALNVYNLFDASNVTTYEELAEEDAAFNSNAKFGSALYFQSPRRVEVVFNMMF</sequence>
<feature type="domain" description="TonB-dependent transporter Oar-like beta-barrel" evidence="10">
    <location>
        <begin position="354"/>
        <end position="592"/>
    </location>
</feature>
<dbReference type="InterPro" id="IPR039426">
    <property type="entry name" value="TonB-dep_rcpt-like"/>
</dbReference>
<organism evidence="11 12">
    <name type="scientific">Pseudoalteromonas rhizosphaerae</name>
    <dbReference type="NCBI Taxonomy" id="2518973"/>
    <lineage>
        <taxon>Bacteria</taxon>
        <taxon>Pseudomonadati</taxon>
        <taxon>Pseudomonadota</taxon>
        <taxon>Gammaproteobacteria</taxon>
        <taxon>Alteromonadales</taxon>
        <taxon>Pseudoalteromonadaceae</taxon>
        <taxon>Pseudoalteromonas</taxon>
    </lineage>
</organism>
<evidence type="ECO:0000256" key="6">
    <source>
        <dbReference type="ARBA" id="ARBA00023237"/>
    </source>
</evidence>
<evidence type="ECO:0000259" key="9">
    <source>
        <dbReference type="Pfam" id="PF07715"/>
    </source>
</evidence>
<evidence type="ECO:0000256" key="3">
    <source>
        <dbReference type="ARBA" id="ARBA00022452"/>
    </source>
</evidence>
<dbReference type="Gene3D" id="2.40.170.20">
    <property type="entry name" value="TonB-dependent receptor, beta-barrel domain"/>
    <property type="match status" value="1"/>
</dbReference>
<dbReference type="EMBL" id="JBJDOT010000005">
    <property type="protein sequence ID" value="MFK3863273.1"/>
    <property type="molecule type" value="Genomic_DNA"/>
</dbReference>
<keyword evidence="2 7" id="KW-0813">Transport</keyword>
<dbReference type="PANTHER" id="PTHR30069:SF46">
    <property type="entry name" value="OAR PROTEIN"/>
    <property type="match status" value="1"/>
</dbReference>